<proteinExistence type="predicted"/>
<evidence type="ECO:0000256" key="1">
    <source>
        <dbReference type="SAM" id="MobiDB-lite"/>
    </source>
</evidence>
<keyword evidence="3" id="KW-1185">Reference proteome</keyword>
<gene>
    <name evidence="2" type="ORF">AVEN_244014_1</name>
</gene>
<feature type="region of interest" description="Disordered" evidence="1">
    <location>
        <begin position="1"/>
        <end position="26"/>
    </location>
</feature>
<evidence type="ECO:0000313" key="3">
    <source>
        <dbReference type="Proteomes" id="UP000499080"/>
    </source>
</evidence>
<dbReference type="EMBL" id="BGPR01047580">
    <property type="protein sequence ID" value="GBO24632.1"/>
    <property type="molecule type" value="Genomic_DNA"/>
</dbReference>
<evidence type="ECO:0000313" key="2">
    <source>
        <dbReference type="EMBL" id="GBO24632.1"/>
    </source>
</evidence>
<comment type="caution">
    <text evidence="2">The sequence shown here is derived from an EMBL/GenBank/DDBJ whole genome shotgun (WGS) entry which is preliminary data.</text>
</comment>
<reference evidence="2 3" key="1">
    <citation type="journal article" date="2019" name="Sci. Rep.">
        <title>Orb-weaving spider Araneus ventricosus genome elucidates the spidroin gene catalogue.</title>
        <authorList>
            <person name="Kono N."/>
            <person name="Nakamura H."/>
            <person name="Ohtoshi R."/>
            <person name="Moran D.A.P."/>
            <person name="Shinohara A."/>
            <person name="Yoshida Y."/>
            <person name="Fujiwara M."/>
            <person name="Mori M."/>
            <person name="Tomita M."/>
            <person name="Arakawa K."/>
        </authorList>
    </citation>
    <scope>NUCLEOTIDE SEQUENCE [LARGE SCALE GENOMIC DNA]</scope>
</reference>
<organism evidence="2 3">
    <name type="scientific">Araneus ventricosus</name>
    <name type="common">Orbweaver spider</name>
    <name type="synonym">Epeira ventricosa</name>
    <dbReference type="NCBI Taxonomy" id="182803"/>
    <lineage>
        <taxon>Eukaryota</taxon>
        <taxon>Metazoa</taxon>
        <taxon>Ecdysozoa</taxon>
        <taxon>Arthropoda</taxon>
        <taxon>Chelicerata</taxon>
        <taxon>Arachnida</taxon>
        <taxon>Araneae</taxon>
        <taxon>Araneomorphae</taxon>
        <taxon>Entelegynae</taxon>
        <taxon>Araneoidea</taxon>
        <taxon>Araneidae</taxon>
        <taxon>Araneus</taxon>
    </lineage>
</organism>
<protein>
    <submittedName>
        <fullName evidence="2">Uncharacterized protein</fullName>
    </submittedName>
</protein>
<accession>A0A4Y2VJB6</accession>
<dbReference type="AlphaFoldDB" id="A0A4Y2VJB6"/>
<dbReference type="Proteomes" id="UP000499080">
    <property type="component" value="Unassembled WGS sequence"/>
</dbReference>
<name>A0A4Y2VJB6_ARAVE</name>
<feature type="compositionally biased region" description="Basic and acidic residues" evidence="1">
    <location>
        <begin position="14"/>
        <end position="26"/>
    </location>
</feature>
<sequence>MCSLGTDPDPTPPMDDRIDSRSKGMKDSIKRNQFMMDLRIQIRDESADLVAESRNPVARFRGIMFRLIADSRIQNLREEDSFQPTGMNELIIWGHGCR</sequence>